<feature type="non-terminal residue" evidence="1">
    <location>
        <position position="62"/>
    </location>
</feature>
<keyword evidence="2" id="KW-1185">Reference proteome</keyword>
<proteinExistence type="predicted"/>
<feature type="non-terminal residue" evidence="1">
    <location>
        <position position="1"/>
    </location>
</feature>
<comment type="caution">
    <text evidence="1">The sequence shown here is derived from an EMBL/GenBank/DDBJ whole genome shotgun (WGS) entry which is preliminary data.</text>
</comment>
<reference evidence="1 2" key="1">
    <citation type="journal article" date="2021" name="BMC Genomics">
        <title>Datura genome reveals duplications of psychoactive alkaloid biosynthetic genes and high mutation rate following tissue culture.</title>
        <authorList>
            <person name="Rajewski A."/>
            <person name="Carter-House D."/>
            <person name="Stajich J."/>
            <person name="Litt A."/>
        </authorList>
    </citation>
    <scope>NUCLEOTIDE SEQUENCE [LARGE SCALE GENOMIC DNA]</scope>
    <source>
        <strain evidence="1">AR-01</strain>
    </source>
</reference>
<sequence length="62" mass="6851">VQVIRHSPAFSLAPISDRVSPVLFRKYVLRKPTHGFPENILLEKSCTVLEPHTQSVLGNAVG</sequence>
<evidence type="ECO:0000313" key="2">
    <source>
        <dbReference type="Proteomes" id="UP000823775"/>
    </source>
</evidence>
<accession>A0ABS8VP72</accession>
<evidence type="ECO:0000313" key="1">
    <source>
        <dbReference type="EMBL" id="MCE0482416.1"/>
    </source>
</evidence>
<protein>
    <submittedName>
        <fullName evidence="1">Uncharacterized protein</fullName>
    </submittedName>
</protein>
<gene>
    <name evidence="1" type="ORF">HAX54_041185</name>
</gene>
<dbReference type="EMBL" id="JACEIK010005914">
    <property type="protein sequence ID" value="MCE0482416.1"/>
    <property type="molecule type" value="Genomic_DNA"/>
</dbReference>
<dbReference type="Proteomes" id="UP000823775">
    <property type="component" value="Unassembled WGS sequence"/>
</dbReference>
<name>A0ABS8VP72_DATST</name>
<organism evidence="1 2">
    <name type="scientific">Datura stramonium</name>
    <name type="common">Jimsonweed</name>
    <name type="synonym">Common thornapple</name>
    <dbReference type="NCBI Taxonomy" id="4076"/>
    <lineage>
        <taxon>Eukaryota</taxon>
        <taxon>Viridiplantae</taxon>
        <taxon>Streptophyta</taxon>
        <taxon>Embryophyta</taxon>
        <taxon>Tracheophyta</taxon>
        <taxon>Spermatophyta</taxon>
        <taxon>Magnoliopsida</taxon>
        <taxon>eudicotyledons</taxon>
        <taxon>Gunneridae</taxon>
        <taxon>Pentapetalae</taxon>
        <taxon>asterids</taxon>
        <taxon>lamiids</taxon>
        <taxon>Solanales</taxon>
        <taxon>Solanaceae</taxon>
        <taxon>Solanoideae</taxon>
        <taxon>Datureae</taxon>
        <taxon>Datura</taxon>
    </lineage>
</organism>